<dbReference type="PANTHER" id="PTHR31659:SF0">
    <property type="entry name" value="EMB|CAB61945.1"/>
    <property type="match status" value="1"/>
</dbReference>
<feature type="compositionally biased region" description="Polar residues" evidence="1">
    <location>
        <begin position="304"/>
        <end position="313"/>
    </location>
</feature>
<reference evidence="2" key="1">
    <citation type="submission" date="2023-07" db="EMBL/GenBank/DDBJ databases">
        <title>draft genome sequence of fig (Ficus carica).</title>
        <authorList>
            <person name="Takahashi T."/>
            <person name="Nishimura K."/>
        </authorList>
    </citation>
    <scope>NUCLEOTIDE SEQUENCE</scope>
</reference>
<feature type="compositionally biased region" description="Polar residues" evidence="1">
    <location>
        <begin position="65"/>
        <end position="76"/>
    </location>
</feature>
<dbReference type="EMBL" id="BTGU01000001">
    <property type="protein sequence ID" value="GMN23865.1"/>
    <property type="molecule type" value="Genomic_DNA"/>
</dbReference>
<feature type="region of interest" description="Disordered" evidence="1">
    <location>
        <begin position="62"/>
        <end position="90"/>
    </location>
</feature>
<dbReference type="AlphaFoldDB" id="A0AA87Z463"/>
<sequence length="574" mass="64237">MTVQSLTQTRRLSTCHRHPSTPITGFCASCLRERLAGIEAAANNNQETPSGAYIPLRSELRRSKSCTGRNSDNFSNPPDAPRRRSCDVRARSGNDSSLWRLFNLDDERRGAPRKFEVELGNLGFELKEEDENKNGSEIRISENAMRNGGDQAEEEGMELKTMKEFIDLEWRRKKGGTVRDFKDIAGTFWEAASGLSKRLAKWRRKGKTKKLGDSGVSAVEKRSPRRLRETQSEIGEYGLGRRSCDTDPRLSVDAGRMSLDDYRYSFDEPRASWDGYLMGRAAYPRLSPMLSVVEDAKLSDGESENWTSSNAKGSSAEDGERSPGGSAQTKDYYSESLSRRRRSLDCPNSLYRKGGLAEVDDLKPISNAKVSPATMELFYGAKLLITDRDLRDAKLKSVKDESLERVVESASKEAAPITPSEVDQKGLKKSQSWHRMWNFWGPKQRRNEQKCGGEGGLLVEGNAGDDPWKKLRVANGEATGSVSQKLIRSYSVSCRNQSKMTGLLSNASGVESRGNVLKSREEFLLQRNRSARYSPSNVDNGLLRFYLTPLRSHRRTQSGKSRLKSSHSTAKNVL</sequence>
<accession>A0AA87Z463</accession>
<dbReference type="Proteomes" id="UP001187192">
    <property type="component" value="Unassembled WGS sequence"/>
</dbReference>
<feature type="region of interest" description="Disordered" evidence="1">
    <location>
        <begin position="553"/>
        <end position="574"/>
    </location>
</feature>
<evidence type="ECO:0000313" key="3">
    <source>
        <dbReference type="Proteomes" id="UP001187192"/>
    </source>
</evidence>
<feature type="region of interest" description="Disordered" evidence="1">
    <location>
        <begin position="301"/>
        <end position="338"/>
    </location>
</feature>
<keyword evidence="3" id="KW-1185">Reference proteome</keyword>
<feature type="compositionally biased region" description="Basic residues" evidence="1">
    <location>
        <begin position="553"/>
        <end position="565"/>
    </location>
</feature>
<proteinExistence type="predicted"/>
<evidence type="ECO:0000313" key="2">
    <source>
        <dbReference type="EMBL" id="GMN23865.1"/>
    </source>
</evidence>
<comment type="caution">
    <text evidence="2">The sequence shown here is derived from an EMBL/GenBank/DDBJ whole genome shotgun (WGS) entry which is preliminary data.</text>
</comment>
<gene>
    <name evidence="2" type="ORF">TIFTF001_000303</name>
</gene>
<name>A0AA87Z463_FICCA</name>
<evidence type="ECO:0000256" key="1">
    <source>
        <dbReference type="SAM" id="MobiDB-lite"/>
    </source>
</evidence>
<dbReference type="Pfam" id="PF05340">
    <property type="entry name" value="DUF740"/>
    <property type="match status" value="3"/>
</dbReference>
<dbReference type="PANTHER" id="PTHR31659">
    <property type="entry name" value="PROTEIN: UPF0503-LIKE PROTEIN, PUTATIVE (DUF740)-RELATED"/>
    <property type="match status" value="1"/>
</dbReference>
<organism evidence="2 3">
    <name type="scientific">Ficus carica</name>
    <name type="common">Common fig</name>
    <dbReference type="NCBI Taxonomy" id="3494"/>
    <lineage>
        <taxon>Eukaryota</taxon>
        <taxon>Viridiplantae</taxon>
        <taxon>Streptophyta</taxon>
        <taxon>Embryophyta</taxon>
        <taxon>Tracheophyta</taxon>
        <taxon>Spermatophyta</taxon>
        <taxon>Magnoliopsida</taxon>
        <taxon>eudicotyledons</taxon>
        <taxon>Gunneridae</taxon>
        <taxon>Pentapetalae</taxon>
        <taxon>rosids</taxon>
        <taxon>fabids</taxon>
        <taxon>Rosales</taxon>
        <taxon>Moraceae</taxon>
        <taxon>Ficeae</taxon>
        <taxon>Ficus</taxon>
    </lineage>
</organism>
<feature type="compositionally biased region" description="Basic and acidic residues" evidence="1">
    <location>
        <begin position="80"/>
        <end position="90"/>
    </location>
</feature>
<dbReference type="InterPro" id="IPR008004">
    <property type="entry name" value="OCTOPUS-like"/>
</dbReference>
<protein>
    <submittedName>
        <fullName evidence="2">Uncharacterized protein</fullName>
    </submittedName>
</protein>